<evidence type="ECO:0000313" key="2">
    <source>
        <dbReference type="Proteomes" id="UP001153331"/>
    </source>
</evidence>
<accession>A0ACC2IRF2</accession>
<dbReference type="Proteomes" id="UP001153331">
    <property type="component" value="Unassembled WGS sequence"/>
</dbReference>
<keyword evidence="2" id="KW-1185">Reference proteome</keyword>
<dbReference type="EMBL" id="JAPHNI010000042">
    <property type="protein sequence ID" value="KAJ8117745.1"/>
    <property type="molecule type" value="Genomic_DNA"/>
</dbReference>
<organism evidence="1 2">
    <name type="scientific">Boeremia exigua</name>
    <dbReference type="NCBI Taxonomy" id="749465"/>
    <lineage>
        <taxon>Eukaryota</taxon>
        <taxon>Fungi</taxon>
        <taxon>Dikarya</taxon>
        <taxon>Ascomycota</taxon>
        <taxon>Pezizomycotina</taxon>
        <taxon>Dothideomycetes</taxon>
        <taxon>Pleosporomycetidae</taxon>
        <taxon>Pleosporales</taxon>
        <taxon>Pleosporineae</taxon>
        <taxon>Didymellaceae</taxon>
        <taxon>Boeremia</taxon>
    </lineage>
</organism>
<comment type="caution">
    <text evidence="1">The sequence shown here is derived from an EMBL/GenBank/DDBJ whole genome shotgun (WGS) entry which is preliminary data.</text>
</comment>
<evidence type="ECO:0000313" key="1">
    <source>
        <dbReference type="EMBL" id="KAJ8117745.1"/>
    </source>
</evidence>
<name>A0ACC2IRF2_9PLEO</name>
<reference evidence="1" key="1">
    <citation type="submission" date="2022-11" db="EMBL/GenBank/DDBJ databases">
        <title>Genome Sequence of Boeremia exigua.</title>
        <authorList>
            <person name="Buettner E."/>
        </authorList>
    </citation>
    <scope>NUCLEOTIDE SEQUENCE</scope>
    <source>
        <strain evidence="1">CU02</strain>
    </source>
</reference>
<gene>
    <name evidence="1" type="ORF">OPT61_g1128</name>
</gene>
<sequence>MASTGLPEGRYKDPSVLEKHRELFSAKNLLTPLEAPLPPGVTRDELNIAIQKFVALLGSDGVFIGDALVDYVDPYELWEKEGRRKVPSAAVCPRSVEQVQGVIKIAREFKIPLWTFSRGKNLGYGGPAPRVNGSVSLDLHRMDKVIEVNEKYAYAVVEPGVTFFDLYNHIAKNELKVWPSVATLGWGSVLGNTLDRGIGFIPTSNHHQHITGLEVVLGTGEALRTGQWAMDFSPLAHTSKYSFGPSLEGLFIQSNLAVVTKLSIGLVPQPQAYYSCVIDMPELEDLGTIVEMVGPMRTNGTLGTSSVYINNVLELTAPIINREKVWGKKEPMPESLIKKIQKDYDIGYWNAQFGLYGPKLIVQAQFEEVKRIVHKKAPTARIRGQLFEGETEGELVNALKVPFQQGGIFCGVPGMDILPMVKYRLLENVPGIAAHCDYSAFLPTDGKSVTEWVTAARDIHAREGWDFFCNVNIHERHALAVHLMAYDKSDADQRKAVDRVWFGLYDEANKRRLGSYRCHVNHMEPLSNMYDFNNHAYRRFVETIKDAVDPDGVLSPGKMGIWPKRLRAEKEKL</sequence>
<proteinExistence type="predicted"/>
<protein>
    <submittedName>
        <fullName evidence="1">Uncharacterized protein</fullName>
    </submittedName>
</protein>